<name>A0A0B2P3B6_GLYSO</name>
<evidence type="ECO:0000313" key="1">
    <source>
        <dbReference type="EMBL" id="KHN02167.1"/>
    </source>
</evidence>
<dbReference type="AlphaFoldDB" id="A0A0B2P3B6"/>
<dbReference type="GO" id="GO:0005795">
    <property type="term" value="C:Golgi stack"/>
    <property type="evidence" value="ECO:0007669"/>
    <property type="project" value="TreeGrafter"/>
</dbReference>
<dbReference type="PANTHER" id="PTHR10013:SF0">
    <property type="entry name" value="GENERAL VESICULAR TRANSPORT FACTOR P115"/>
    <property type="match status" value="1"/>
</dbReference>
<dbReference type="GO" id="GO:0006886">
    <property type="term" value="P:intracellular protein transport"/>
    <property type="evidence" value="ECO:0007669"/>
    <property type="project" value="TreeGrafter"/>
</dbReference>
<dbReference type="Gene3D" id="1.25.10.10">
    <property type="entry name" value="Leucine-rich Repeat Variant"/>
    <property type="match status" value="1"/>
</dbReference>
<gene>
    <name evidence="1" type="ORF">glysoja_046231</name>
</gene>
<reference evidence="1" key="1">
    <citation type="submission" date="2014-07" db="EMBL/GenBank/DDBJ databases">
        <title>Identification of a novel salt tolerance gene in wild soybean by whole-genome sequencing.</title>
        <authorList>
            <person name="Lam H.-M."/>
            <person name="Qi X."/>
            <person name="Li M.-W."/>
            <person name="Liu X."/>
            <person name="Xie M."/>
            <person name="Ni M."/>
            <person name="Xu X."/>
        </authorList>
    </citation>
    <scope>NUCLEOTIDE SEQUENCE [LARGE SCALE GENOMIC DNA]</scope>
    <source>
        <tissue evidence="1">Root</tissue>
    </source>
</reference>
<dbReference type="Proteomes" id="UP000053555">
    <property type="component" value="Unassembled WGS sequence"/>
</dbReference>
<dbReference type="GO" id="GO:0005783">
    <property type="term" value="C:endoplasmic reticulum"/>
    <property type="evidence" value="ECO:0007669"/>
    <property type="project" value="TreeGrafter"/>
</dbReference>
<sequence>MVVVIGQYGPYLPIPSYYDIRVPLLKKEVEYTKNLVIRNKALLLLTHLTREAKEIQKIVVFEGAFEKIFSIIREEGNSDGGVVDCLELLNNLLRSNASNQVLLRETVGLDSLILILKLRGSSFTFNQQKKKVLDHLLILRVESQCVPVLVRCAAMRCIGDLIAGDSKNRDLLASKVLGEEPHIEPTLNSILRILLRTSSMQEFIAIDYIFKSFCEVS</sequence>
<dbReference type="PANTHER" id="PTHR10013">
    <property type="entry name" value="GENERAL VESICULAR TRANSPORT FACTOR P115"/>
    <property type="match status" value="1"/>
</dbReference>
<dbReference type="InterPro" id="IPR024095">
    <property type="entry name" value="Vesicle_P115"/>
</dbReference>
<dbReference type="InterPro" id="IPR011989">
    <property type="entry name" value="ARM-like"/>
</dbReference>
<dbReference type="GO" id="GO:0048211">
    <property type="term" value="P:Golgi vesicle docking"/>
    <property type="evidence" value="ECO:0007669"/>
    <property type="project" value="TreeGrafter"/>
</dbReference>
<dbReference type="GO" id="GO:0061025">
    <property type="term" value="P:membrane fusion"/>
    <property type="evidence" value="ECO:0007669"/>
    <property type="project" value="TreeGrafter"/>
</dbReference>
<dbReference type="SUPFAM" id="SSF48371">
    <property type="entry name" value="ARM repeat"/>
    <property type="match status" value="1"/>
</dbReference>
<dbReference type="GO" id="GO:0006888">
    <property type="term" value="P:endoplasmic reticulum to Golgi vesicle-mediated transport"/>
    <property type="evidence" value="ECO:0007669"/>
    <property type="project" value="TreeGrafter"/>
</dbReference>
<accession>A0A0B2P3B6</accession>
<proteinExistence type="predicted"/>
<protein>
    <submittedName>
        <fullName evidence="1">Golgin candidate 6</fullName>
    </submittedName>
</protein>
<dbReference type="EMBL" id="KN670280">
    <property type="protein sequence ID" value="KHN02167.1"/>
    <property type="molecule type" value="Genomic_DNA"/>
</dbReference>
<dbReference type="InterPro" id="IPR016024">
    <property type="entry name" value="ARM-type_fold"/>
</dbReference>
<organism evidence="1">
    <name type="scientific">Glycine soja</name>
    <name type="common">Wild soybean</name>
    <dbReference type="NCBI Taxonomy" id="3848"/>
    <lineage>
        <taxon>Eukaryota</taxon>
        <taxon>Viridiplantae</taxon>
        <taxon>Streptophyta</taxon>
        <taxon>Embryophyta</taxon>
        <taxon>Tracheophyta</taxon>
        <taxon>Spermatophyta</taxon>
        <taxon>Magnoliopsida</taxon>
        <taxon>eudicotyledons</taxon>
        <taxon>Gunneridae</taxon>
        <taxon>Pentapetalae</taxon>
        <taxon>rosids</taxon>
        <taxon>fabids</taxon>
        <taxon>Fabales</taxon>
        <taxon>Fabaceae</taxon>
        <taxon>Papilionoideae</taxon>
        <taxon>50 kb inversion clade</taxon>
        <taxon>NPAAA clade</taxon>
        <taxon>indigoferoid/millettioid clade</taxon>
        <taxon>Phaseoleae</taxon>
        <taxon>Glycine</taxon>
        <taxon>Glycine subgen. Soja</taxon>
    </lineage>
</organism>
<dbReference type="GO" id="GO:0012507">
    <property type="term" value="C:ER to Golgi transport vesicle membrane"/>
    <property type="evidence" value="ECO:0007669"/>
    <property type="project" value="TreeGrafter"/>
</dbReference>